<dbReference type="InterPro" id="IPR000897">
    <property type="entry name" value="SRP54_GTPase_dom"/>
</dbReference>
<keyword evidence="6" id="KW-0733">Signal recognition particle</keyword>
<dbReference type="eggNOG" id="COG0541">
    <property type="taxonomic scope" value="Bacteria"/>
</dbReference>
<dbReference type="Pfam" id="PF00448">
    <property type="entry name" value="SRP54"/>
    <property type="match status" value="1"/>
</dbReference>
<evidence type="ECO:0000256" key="8">
    <source>
        <dbReference type="ARBA" id="ARBA00035672"/>
    </source>
</evidence>
<evidence type="ECO:0000256" key="4">
    <source>
        <dbReference type="ARBA" id="ARBA00022884"/>
    </source>
</evidence>
<dbReference type="InterPro" id="IPR022941">
    <property type="entry name" value="SRP54"/>
</dbReference>
<protein>
    <recommendedName>
        <fullName evidence="8">signal-recognition-particle GTPase</fullName>
        <ecNumber evidence="8">3.6.5.4</ecNumber>
    </recommendedName>
</protein>
<feature type="domain" description="SRP54-type proteins GTP-binding" evidence="10">
    <location>
        <begin position="268"/>
        <end position="281"/>
    </location>
</feature>
<accession>Q8EWF3</accession>
<dbReference type="PANTHER" id="PTHR11564:SF5">
    <property type="entry name" value="SIGNAL RECOGNITION PARTICLE SUBUNIT SRP54"/>
    <property type="match status" value="1"/>
</dbReference>
<comment type="similarity">
    <text evidence="1">Belongs to the GTP-binding SRP family. SRP54 subfamily.</text>
</comment>
<dbReference type="InterPro" id="IPR042101">
    <property type="entry name" value="SRP54_N_sf"/>
</dbReference>
<name>Q8EWF3_MALP2</name>
<dbReference type="PANTHER" id="PTHR11564">
    <property type="entry name" value="SIGNAL RECOGNITION PARTICLE 54K PROTEIN SRP54"/>
    <property type="match status" value="1"/>
</dbReference>
<evidence type="ECO:0000256" key="2">
    <source>
        <dbReference type="ARBA" id="ARBA00022741"/>
    </source>
</evidence>
<evidence type="ECO:0000256" key="6">
    <source>
        <dbReference type="ARBA" id="ARBA00023135"/>
    </source>
</evidence>
<reference evidence="11 12" key="1">
    <citation type="journal article" date="2002" name="Nucleic Acids Res.">
        <title>The complete genomic sequence of Mycoplasma penetrans, an intracellular bacterial pathogen in humans.</title>
        <authorList>
            <person name="Sasaki Y."/>
            <person name="Ishikawa J."/>
            <person name="Yamashita A."/>
            <person name="Oshima K."/>
            <person name="Kenri T."/>
            <person name="Furuya K."/>
            <person name="Yoshino C."/>
            <person name="Horino A."/>
            <person name="Shiba T."/>
            <person name="Sasaki T."/>
            <person name="Hattori M."/>
        </authorList>
    </citation>
    <scope>NUCLEOTIDE SEQUENCE [LARGE SCALE GENOMIC DNA]</scope>
    <source>
        <strain evidence="11 12">HF-2</strain>
    </source>
</reference>
<keyword evidence="5" id="KW-0342">GTP-binding</keyword>
<dbReference type="GO" id="GO:0048500">
    <property type="term" value="C:signal recognition particle"/>
    <property type="evidence" value="ECO:0007669"/>
    <property type="project" value="InterPro"/>
</dbReference>
<dbReference type="InterPro" id="IPR013822">
    <property type="entry name" value="Signal_recog_particl_SRP54_hlx"/>
</dbReference>
<evidence type="ECO:0000256" key="9">
    <source>
        <dbReference type="ARBA" id="ARBA00048027"/>
    </source>
</evidence>
<evidence type="ECO:0000256" key="3">
    <source>
        <dbReference type="ARBA" id="ARBA00022801"/>
    </source>
</evidence>
<dbReference type="CDD" id="cd18539">
    <property type="entry name" value="SRP_G"/>
    <property type="match status" value="1"/>
</dbReference>
<keyword evidence="7" id="KW-0687">Ribonucleoprotein</keyword>
<dbReference type="InterPro" id="IPR004780">
    <property type="entry name" value="SRP"/>
</dbReference>
<dbReference type="Gene3D" id="1.20.120.140">
    <property type="entry name" value="Signal recognition particle SRP54, nucleotide-binding domain"/>
    <property type="match status" value="1"/>
</dbReference>
<dbReference type="EMBL" id="BA000026">
    <property type="protein sequence ID" value="BAC44043.1"/>
    <property type="molecule type" value="Genomic_DNA"/>
</dbReference>
<dbReference type="Gene3D" id="1.10.260.30">
    <property type="entry name" value="Signal recognition particle, SRP54 subunit, M-domain"/>
    <property type="match status" value="1"/>
</dbReference>
<evidence type="ECO:0000259" key="10">
    <source>
        <dbReference type="PROSITE" id="PS00300"/>
    </source>
</evidence>
<evidence type="ECO:0000313" key="12">
    <source>
        <dbReference type="Proteomes" id="UP000002522"/>
    </source>
</evidence>
<keyword evidence="12" id="KW-1185">Reference proteome</keyword>
<dbReference type="GO" id="GO:0008312">
    <property type="term" value="F:7S RNA binding"/>
    <property type="evidence" value="ECO:0007669"/>
    <property type="project" value="InterPro"/>
</dbReference>
<dbReference type="InParanoid" id="Q8EWF3"/>
<evidence type="ECO:0000256" key="5">
    <source>
        <dbReference type="ARBA" id="ARBA00023134"/>
    </source>
</evidence>
<dbReference type="EC" id="3.6.5.4" evidence="8"/>
<dbReference type="FunCoup" id="Q8EWF3">
    <property type="interactions" value="271"/>
</dbReference>
<dbReference type="SUPFAM" id="SSF52540">
    <property type="entry name" value="P-loop containing nucleoside triphosphate hydrolases"/>
    <property type="match status" value="1"/>
</dbReference>
<organism evidence="11 12">
    <name type="scientific">Malacoplasma penetrans (strain HF-2)</name>
    <name type="common">Mycoplasma penetrans</name>
    <dbReference type="NCBI Taxonomy" id="272633"/>
    <lineage>
        <taxon>Bacteria</taxon>
        <taxon>Bacillati</taxon>
        <taxon>Mycoplasmatota</taxon>
        <taxon>Mycoplasmoidales</taxon>
        <taxon>Mycoplasmoidaceae</taxon>
        <taxon>Malacoplasma</taxon>
    </lineage>
</organism>
<evidence type="ECO:0000256" key="1">
    <source>
        <dbReference type="ARBA" id="ARBA00005450"/>
    </source>
</evidence>
<sequence>MFKSMIASIVSKNMKKKLENSTIKEEDLVEVLKQIRISLLDADVNLSVTKNLIKNIREAAVGTMVDPGQKPEDALLLIIKEELIKVLGSETKTIDFEKKKLKIMMVGLQGSGKTTTAAKIASFAKGKFDKKPLLVACDIYRPAAIDQLRTLSEEIKVDFYDKKQQDPVKTSKEALDIADKNKNDLVVIDTAGRLHTNKELMEELQKIKKATNPDEILLVVDAMAGQDITNVAQEFHNNLNLTGIVITKLDSDARAGAALSLRSILDVPIKLTGVGEKVGSLDVFHPERIVDKILGFGDMITLAEQAAENLDEKVVKRSFQKMLSGKMDLEDLMNQMEQLSKMGSIGSIMNMLPNSPKITEDKINDIEQKMKVWKVLLSSMTLKERRNPSLLKKNPNRRIRIIKGSGRKADELNKMLSEWEKAKERMETIGKQIKKGQNPFSSWMK</sequence>
<comment type="catalytic activity">
    <reaction evidence="9">
        <text>GTP + H2O = GDP + phosphate + H(+)</text>
        <dbReference type="Rhea" id="RHEA:19669"/>
        <dbReference type="ChEBI" id="CHEBI:15377"/>
        <dbReference type="ChEBI" id="CHEBI:15378"/>
        <dbReference type="ChEBI" id="CHEBI:37565"/>
        <dbReference type="ChEBI" id="CHEBI:43474"/>
        <dbReference type="ChEBI" id="CHEBI:58189"/>
        <dbReference type="EC" id="3.6.5.4"/>
    </reaction>
</comment>
<keyword evidence="4" id="KW-0694">RNA-binding</keyword>
<dbReference type="AlphaFoldDB" id="Q8EWF3"/>
<dbReference type="STRING" id="272633.gene:10731354"/>
<dbReference type="Pfam" id="PF02978">
    <property type="entry name" value="SRP_SPB"/>
    <property type="match status" value="1"/>
</dbReference>
<dbReference type="HOGENOM" id="CLU_009301_6_0_14"/>
<dbReference type="Pfam" id="PF02881">
    <property type="entry name" value="SRP54_N"/>
    <property type="match status" value="1"/>
</dbReference>
<dbReference type="InterPro" id="IPR027417">
    <property type="entry name" value="P-loop_NTPase"/>
</dbReference>
<dbReference type="SMART" id="SM00963">
    <property type="entry name" value="SRP54_N"/>
    <property type="match status" value="1"/>
</dbReference>
<dbReference type="SUPFAM" id="SSF47446">
    <property type="entry name" value="Signal peptide-binding domain"/>
    <property type="match status" value="1"/>
</dbReference>
<dbReference type="InterPro" id="IPR036891">
    <property type="entry name" value="Signal_recog_part_SRP54_M_sf"/>
</dbReference>
<keyword evidence="3" id="KW-0378">Hydrolase</keyword>
<dbReference type="Proteomes" id="UP000002522">
    <property type="component" value="Chromosome"/>
</dbReference>
<proteinExistence type="inferred from homology"/>
<dbReference type="InterPro" id="IPR003593">
    <property type="entry name" value="AAA+_ATPase"/>
</dbReference>
<dbReference type="SMART" id="SM00962">
    <property type="entry name" value="SRP54"/>
    <property type="match status" value="1"/>
</dbReference>
<dbReference type="KEGG" id="mpe:MYPE2530"/>
<dbReference type="GO" id="GO:0006614">
    <property type="term" value="P:SRP-dependent cotranslational protein targeting to membrane"/>
    <property type="evidence" value="ECO:0007669"/>
    <property type="project" value="InterPro"/>
</dbReference>
<dbReference type="RefSeq" id="WP_011077079.1">
    <property type="nucleotide sequence ID" value="NC_004432.1"/>
</dbReference>
<gene>
    <name evidence="11" type="ordered locus">MYPE2530</name>
</gene>
<dbReference type="InterPro" id="IPR004125">
    <property type="entry name" value="Signal_recog_particle_SRP54_M"/>
</dbReference>
<keyword evidence="2" id="KW-0547">Nucleotide-binding</keyword>
<evidence type="ECO:0000313" key="11">
    <source>
        <dbReference type="EMBL" id="BAC44043.1"/>
    </source>
</evidence>
<dbReference type="PROSITE" id="PS00300">
    <property type="entry name" value="SRP54"/>
    <property type="match status" value="1"/>
</dbReference>
<dbReference type="Gene3D" id="3.40.50.300">
    <property type="entry name" value="P-loop containing nucleotide triphosphate hydrolases"/>
    <property type="match status" value="1"/>
</dbReference>
<dbReference type="GO" id="GO:0005525">
    <property type="term" value="F:GTP binding"/>
    <property type="evidence" value="ECO:0007669"/>
    <property type="project" value="UniProtKB-KW"/>
</dbReference>
<evidence type="ECO:0000256" key="7">
    <source>
        <dbReference type="ARBA" id="ARBA00023274"/>
    </source>
</evidence>
<dbReference type="SMART" id="SM00382">
    <property type="entry name" value="AAA"/>
    <property type="match status" value="1"/>
</dbReference>
<dbReference type="GO" id="GO:0003924">
    <property type="term" value="F:GTPase activity"/>
    <property type="evidence" value="ECO:0007669"/>
    <property type="project" value="InterPro"/>
</dbReference>
<dbReference type="NCBIfam" id="TIGR00959">
    <property type="entry name" value="ffh"/>
    <property type="match status" value="1"/>
</dbReference>